<dbReference type="PANTHER" id="PTHR10819:SF3">
    <property type="entry name" value="PHOSPHOTRIESTERASE-RELATED PROTEIN"/>
    <property type="match status" value="1"/>
</dbReference>
<proteinExistence type="inferred from homology"/>
<dbReference type="PANTHER" id="PTHR10819">
    <property type="entry name" value="PHOSPHOTRIESTERASE-RELATED"/>
    <property type="match status" value="1"/>
</dbReference>
<feature type="compositionally biased region" description="Basic and acidic residues" evidence="4">
    <location>
        <begin position="346"/>
        <end position="362"/>
    </location>
</feature>
<dbReference type="Gene3D" id="3.20.20.140">
    <property type="entry name" value="Metal-dependent hydrolases"/>
    <property type="match status" value="1"/>
</dbReference>
<evidence type="ECO:0000256" key="2">
    <source>
        <dbReference type="ARBA" id="ARBA00022801"/>
    </source>
</evidence>
<dbReference type="PROSITE" id="PS01322">
    <property type="entry name" value="PHOSPHOTRIESTERASE_1"/>
    <property type="match status" value="1"/>
</dbReference>
<evidence type="ECO:0000256" key="4">
    <source>
        <dbReference type="SAM" id="MobiDB-lite"/>
    </source>
</evidence>
<dbReference type="Pfam" id="PF02126">
    <property type="entry name" value="PTE"/>
    <property type="match status" value="1"/>
</dbReference>
<keyword evidence="1" id="KW-0479">Metal-binding</keyword>
<protein>
    <submittedName>
        <fullName evidence="5">Phosphotriesterase-related protein</fullName>
    </submittedName>
</protein>
<evidence type="ECO:0000313" key="5">
    <source>
        <dbReference type="EMBL" id="MBM7507641.1"/>
    </source>
</evidence>
<comment type="similarity">
    <text evidence="3">Belongs to the metallo-dependent hydrolases superfamily. Phosphotriesterase family.</text>
</comment>
<comment type="caution">
    <text evidence="3">Lacks conserved residue(s) required for the propagation of feature annotation.</text>
</comment>
<gene>
    <name evidence="5" type="ORF">JOE61_001455</name>
</gene>
<evidence type="ECO:0000256" key="3">
    <source>
        <dbReference type="PROSITE-ProRule" id="PRU00679"/>
    </source>
</evidence>
<dbReference type="InterPro" id="IPR032466">
    <property type="entry name" value="Metal_Hydrolase"/>
</dbReference>
<comment type="caution">
    <text evidence="5">The sequence shown here is derived from an EMBL/GenBank/DDBJ whole genome shotgun (WGS) entry which is preliminary data.</text>
</comment>
<dbReference type="RefSeq" id="WP_193670703.1">
    <property type="nucleotide sequence ID" value="NZ_JACDTV010000017.1"/>
</dbReference>
<dbReference type="SUPFAM" id="SSF51556">
    <property type="entry name" value="Metallo-dependent hydrolases"/>
    <property type="match status" value="1"/>
</dbReference>
<dbReference type="PROSITE" id="PS51347">
    <property type="entry name" value="PHOSPHOTRIESTERASE_2"/>
    <property type="match status" value="1"/>
</dbReference>
<organism evidence="5 6">
    <name type="scientific">Nocardioides salarius</name>
    <dbReference type="NCBI Taxonomy" id="374513"/>
    <lineage>
        <taxon>Bacteria</taxon>
        <taxon>Bacillati</taxon>
        <taxon>Actinomycetota</taxon>
        <taxon>Actinomycetes</taxon>
        <taxon>Propionibacteriales</taxon>
        <taxon>Nocardioidaceae</taxon>
        <taxon>Nocardioides</taxon>
    </lineage>
</organism>
<reference evidence="5 6" key="1">
    <citation type="submission" date="2021-01" db="EMBL/GenBank/DDBJ databases">
        <title>Sequencing the genomes of 1000 actinobacteria strains.</title>
        <authorList>
            <person name="Klenk H.-P."/>
        </authorList>
    </citation>
    <scope>NUCLEOTIDE SEQUENCE [LARGE SCALE GENOMIC DNA]</scope>
    <source>
        <strain evidence="5 6">DSM 18239</strain>
    </source>
</reference>
<dbReference type="Proteomes" id="UP000732378">
    <property type="component" value="Unassembled WGS sequence"/>
</dbReference>
<evidence type="ECO:0000256" key="1">
    <source>
        <dbReference type="ARBA" id="ARBA00022723"/>
    </source>
</evidence>
<sequence>MTPVQTVQTVLGPVPVADLGITLSHEHLLNDVSSWWTPTTSRGLDPAAYAEAPITADLLWDLRQDPFGNRANLALDDVEAACEEVARFAALGGATIVETTGWGIGRDLAGLRRIAERTGVHVVAGTGFYLEDSHPVDVEALGADGVAERILADLREGEDGVRPGIIGEIGVSAGFTPAERVSLRGALLAQVETGLPVQVHLPGWFRLAGDVLDLVEAVGADPAKVVLCHMGPSGADLDYQRAVLERGAWVQYDMLGMEVFYADQGVQCPSDDDNAAHLARLIGLGHGDRLLLSQDVFVKSLLRRHGGPGYAHLLQYFVPRLHRHGVDEAQVLRLLTDNPRRLFGGADHHPDHHHDHHHEETP</sequence>
<dbReference type="InterPro" id="IPR017947">
    <property type="entry name" value="AryldialkylPase_Zn-BS"/>
</dbReference>
<feature type="region of interest" description="Disordered" evidence="4">
    <location>
        <begin position="343"/>
        <end position="362"/>
    </location>
</feature>
<keyword evidence="6" id="KW-1185">Reference proteome</keyword>
<name>A0ABS2M8Z0_9ACTN</name>
<evidence type="ECO:0000313" key="6">
    <source>
        <dbReference type="Proteomes" id="UP000732378"/>
    </source>
</evidence>
<dbReference type="InterPro" id="IPR001559">
    <property type="entry name" value="Phosphotriesterase"/>
</dbReference>
<keyword evidence="2" id="KW-0378">Hydrolase</keyword>
<dbReference type="EMBL" id="JAFBBZ010000001">
    <property type="protein sequence ID" value="MBM7507641.1"/>
    <property type="molecule type" value="Genomic_DNA"/>
</dbReference>
<accession>A0ABS2M8Z0</accession>